<dbReference type="HOGENOM" id="CLU_157925_0_0_11"/>
<evidence type="ECO:0000256" key="1">
    <source>
        <dbReference type="SAM" id="Phobius"/>
    </source>
</evidence>
<evidence type="ECO:0000313" key="3">
    <source>
        <dbReference type="Proteomes" id="UP000009235"/>
    </source>
</evidence>
<keyword evidence="1" id="KW-1133">Transmembrane helix</keyword>
<dbReference type="RefSeq" id="WP_013798109.1">
    <property type="nucleotide sequence ID" value="NC_015561.1"/>
</dbReference>
<feature type="transmembrane region" description="Helical" evidence="1">
    <location>
        <begin position="35"/>
        <end position="54"/>
    </location>
</feature>
<accession>F6ESI1</accession>
<dbReference type="KEGG" id="asd:AS9A_P20058"/>
<feature type="transmembrane region" description="Helical" evidence="1">
    <location>
        <begin position="75"/>
        <end position="95"/>
    </location>
</feature>
<dbReference type="EMBL" id="CP002788">
    <property type="protein sequence ID" value="AEF43102.1"/>
    <property type="molecule type" value="Genomic_DNA"/>
</dbReference>
<keyword evidence="1" id="KW-0812">Transmembrane</keyword>
<keyword evidence="2" id="KW-0614">Plasmid</keyword>
<proteinExistence type="predicted"/>
<keyword evidence="1" id="KW-0472">Membrane</keyword>
<evidence type="ECO:0000313" key="2">
    <source>
        <dbReference type="EMBL" id="AEF43102.1"/>
    </source>
</evidence>
<geneLocation type="plasmid" evidence="2 3">
    <name>pAS9A-2</name>
</geneLocation>
<dbReference type="AlphaFoldDB" id="F6ESI1"/>
<organism evidence="2 3">
    <name type="scientific">Hoyosella subflava (strain DSM 45089 / JCM 17490 / NBRC 109087 / DQS3-9A1)</name>
    <name type="common">Amycolicicoccus subflavus</name>
    <dbReference type="NCBI Taxonomy" id="443218"/>
    <lineage>
        <taxon>Bacteria</taxon>
        <taxon>Bacillati</taxon>
        <taxon>Actinomycetota</taxon>
        <taxon>Actinomycetes</taxon>
        <taxon>Mycobacteriales</taxon>
        <taxon>Hoyosellaceae</taxon>
        <taxon>Hoyosella</taxon>
    </lineage>
</organism>
<gene>
    <name evidence="2" type="ordered locus">AS9A_P20058</name>
</gene>
<reference evidence="2 3" key="1">
    <citation type="journal article" date="2011" name="J. Bacteriol.">
        <title>Complete genome sequence of Amycolicicoccus subflavus DQS3-9A1T, an actinomycete isolated from crude oil-polluted soil.</title>
        <authorList>
            <person name="Cai M."/>
            <person name="Chen W.M."/>
            <person name="Nie Y."/>
            <person name="Chi C.Q."/>
            <person name="Wang Y.N."/>
            <person name="Tang Y.Q."/>
            <person name="Li G.Y."/>
            <person name="Wu X.L."/>
        </authorList>
    </citation>
    <scope>NUCLEOTIDE SEQUENCE [LARGE SCALE GENOMIC DNA]</scope>
    <source>
        <strain evidence="3">DSM 45089 / DQS3-9A1</strain>
        <plasmid evidence="2 3">pAS9A-2</plasmid>
    </source>
</reference>
<name>F6ESI1_HOYSD</name>
<keyword evidence="3" id="KW-1185">Reference proteome</keyword>
<dbReference type="OrthoDB" id="4557262at2"/>
<protein>
    <submittedName>
        <fullName evidence="2">Uncharacterized protein</fullName>
    </submittedName>
</protein>
<sequence>MVVETLAQAATVSHLALEFNIVPEMPPGANGFIRIVNWLLWAVVLACVAALIYGGGKFAWEKYMTGRGEAGQGMVWALIGAVIAYSANQILNAVVA</sequence>
<dbReference type="Proteomes" id="UP000009235">
    <property type="component" value="Plasmid pAS9A-2"/>
</dbReference>